<evidence type="ECO:0000256" key="2">
    <source>
        <dbReference type="ARBA" id="ARBA00022525"/>
    </source>
</evidence>
<keyword evidence="5" id="KW-0732">Signal</keyword>
<reference evidence="8 9" key="1">
    <citation type="submission" date="2025-04" db="UniProtKB">
        <authorList>
            <consortium name="RefSeq"/>
        </authorList>
    </citation>
    <scope>IDENTIFICATION</scope>
</reference>
<evidence type="ECO:0000313" key="9">
    <source>
        <dbReference type="RefSeq" id="XP_055861321.1"/>
    </source>
</evidence>
<sequence>MDPEVVSLIFLLLLLLLPCRHGQTSKSETCEYDLDLTRNTIKITCIGSPSLVNIYADKAVVQSEELSSTNPETVVEHPVLGELYQPRPGHNTSSGHEENYKTEKPNVPSKPSSRDQRPLPTVHWDRRAHSKVTESFWDVITNASNKLESAKRSFSVYAESIRNISGQLAEGDFNLRQDMDNLRRTSNSATDLKEGIIAAMSNQYNYMRSALLSRNFELERLVTSLLLLVDATSDGLSSALKAHNSSLKQISDVSTTLTAVRKQVISQLKRRAKNISEQKKGRQAKIKAECPKVISAIGTGSHWLWNSSTGSYVVESYNPSEFRPAYIMSGSGPSDILMEFDLREDVNYGIVSRYFALPFTCIGTGHAVFRRHFYCHKLGTNIIVKYHLKRMDIISELVLPGATYGNVFPYTSGENSDIDLAVDEYGLWVIYATNVSAGKMVISKIDHKKMELEKTWITSYTKAHVGNAFMLCGTLYATNSHRDTPTFIKYTFNTDTNAEKILDRGEITFPNFAPLGPVVYGEQPRVNKSANSVMLTYDFRTSELHSWSNGRIERFPIYFLEQ</sequence>
<evidence type="ECO:0000313" key="7">
    <source>
        <dbReference type="Proteomes" id="UP001165740"/>
    </source>
</evidence>
<feature type="domain" description="Olfactomedin-like" evidence="6">
    <location>
        <begin position="289"/>
        <end position="561"/>
    </location>
</feature>
<organism evidence="7 8">
    <name type="scientific">Biomphalaria glabrata</name>
    <name type="common">Bloodfluke planorb</name>
    <name type="synonym">Freshwater snail</name>
    <dbReference type="NCBI Taxonomy" id="6526"/>
    <lineage>
        <taxon>Eukaryota</taxon>
        <taxon>Metazoa</taxon>
        <taxon>Spiralia</taxon>
        <taxon>Lophotrochozoa</taxon>
        <taxon>Mollusca</taxon>
        <taxon>Gastropoda</taxon>
        <taxon>Heterobranchia</taxon>
        <taxon>Euthyneura</taxon>
        <taxon>Panpulmonata</taxon>
        <taxon>Hygrophila</taxon>
        <taxon>Lymnaeoidea</taxon>
        <taxon>Planorbidae</taxon>
        <taxon>Biomphalaria</taxon>
    </lineage>
</organism>
<protein>
    <submittedName>
        <fullName evidence="8 9">Noelin-3-like</fullName>
    </submittedName>
</protein>
<evidence type="ECO:0000256" key="3">
    <source>
        <dbReference type="PROSITE-ProRule" id="PRU00446"/>
    </source>
</evidence>
<evidence type="ECO:0000259" key="6">
    <source>
        <dbReference type="PROSITE" id="PS51132"/>
    </source>
</evidence>
<dbReference type="PANTHER" id="PTHR23192">
    <property type="entry name" value="OLFACTOMEDIN-RELATED"/>
    <property type="match status" value="1"/>
</dbReference>
<dbReference type="PANTHER" id="PTHR23192:SF87">
    <property type="entry name" value="AMASSIN-3"/>
    <property type="match status" value="1"/>
</dbReference>
<feature type="region of interest" description="Disordered" evidence="4">
    <location>
        <begin position="83"/>
        <end position="121"/>
    </location>
</feature>
<evidence type="ECO:0000256" key="5">
    <source>
        <dbReference type="SAM" id="SignalP"/>
    </source>
</evidence>
<dbReference type="RefSeq" id="XP_055861322.1">
    <property type="nucleotide sequence ID" value="XM_056005347.1"/>
</dbReference>
<dbReference type="PROSITE" id="PS51132">
    <property type="entry name" value="OLF"/>
    <property type="match status" value="1"/>
</dbReference>
<feature type="chain" id="PRO_5044702345" evidence="5">
    <location>
        <begin position="23"/>
        <end position="562"/>
    </location>
</feature>
<dbReference type="RefSeq" id="XP_055861320.1">
    <property type="nucleotide sequence ID" value="XM_056005345.1"/>
</dbReference>
<accession>A0A9W2YF95</accession>
<dbReference type="InterPro" id="IPR050605">
    <property type="entry name" value="Olfactomedin-like_domain"/>
</dbReference>
<dbReference type="RefSeq" id="XP_055861321.1">
    <property type="nucleotide sequence ID" value="XM_056005346.1"/>
</dbReference>
<evidence type="ECO:0000313" key="8">
    <source>
        <dbReference type="RefSeq" id="XP_055861320.1"/>
    </source>
</evidence>
<comment type="subcellular location">
    <subcellularLocation>
        <location evidence="1">Secreted</location>
    </subcellularLocation>
</comment>
<gene>
    <name evidence="8 9 10" type="primary">LOC106054736</name>
</gene>
<dbReference type="GO" id="GO:0005615">
    <property type="term" value="C:extracellular space"/>
    <property type="evidence" value="ECO:0007669"/>
    <property type="project" value="TreeGrafter"/>
</dbReference>
<dbReference type="OrthoDB" id="6058931at2759"/>
<dbReference type="Pfam" id="PF02191">
    <property type="entry name" value="OLF"/>
    <property type="match status" value="1"/>
</dbReference>
<name>A0A9W2YF95_BIOGL</name>
<evidence type="ECO:0000313" key="10">
    <source>
        <dbReference type="RefSeq" id="XP_055861322.1"/>
    </source>
</evidence>
<feature type="disulfide bond" evidence="3">
    <location>
        <begin position="290"/>
        <end position="472"/>
    </location>
</feature>
<dbReference type="GeneID" id="106054736"/>
<dbReference type="InterPro" id="IPR003112">
    <property type="entry name" value="Olfac-like_dom"/>
</dbReference>
<dbReference type="GO" id="GO:0007165">
    <property type="term" value="P:signal transduction"/>
    <property type="evidence" value="ECO:0007669"/>
    <property type="project" value="TreeGrafter"/>
</dbReference>
<keyword evidence="2" id="KW-0964">Secreted</keyword>
<evidence type="ECO:0000256" key="1">
    <source>
        <dbReference type="ARBA" id="ARBA00004613"/>
    </source>
</evidence>
<feature type="compositionally biased region" description="Basic and acidic residues" evidence="4">
    <location>
        <begin position="112"/>
        <end position="121"/>
    </location>
</feature>
<dbReference type="AlphaFoldDB" id="A0A9W2YF95"/>
<feature type="compositionally biased region" description="Basic and acidic residues" evidence="4">
    <location>
        <begin position="95"/>
        <end position="104"/>
    </location>
</feature>
<feature type="signal peptide" evidence="5">
    <location>
        <begin position="1"/>
        <end position="22"/>
    </location>
</feature>
<evidence type="ECO:0000256" key="4">
    <source>
        <dbReference type="SAM" id="MobiDB-lite"/>
    </source>
</evidence>
<dbReference type="SMART" id="SM00284">
    <property type="entry name" value="OLF"/>
    <property type="match status" value="1"/>
</dbReference>
<keyword evidence="7" id="KW-1185">Reference proteome</keyword>
<keyword evidence="3" id="KW-1015">Disulfide bond</keyword>
<dbReference type="Proteomes" id="UP001165740">
    <property type="component" value="Chromosome 12"/>
</dbReference>
<dbReference type="OMA" id="LPFFCEG"/>
<proteinExistence type="predicted"/>